<dbReference type="Proteomes" id="UP000299102">
    <property type="component" value="Unassembled WGS sequence"/>
</dbReference>
<evidence type="ECO:0000313" key="3">
    <source>
        <dbReference type="Proteomes" id="UP000299102"/>
    </source>
</evidence>
<name>A0A4C1YA14_EUMVA</name>
<keyword evidence="3" id="KW-1185">Reference proteome</keyword>
<gene>
    <name evidence="2" type="ORF">EVAR_58850_1</name>
</gene>
<sequence length="157" mass="16741">MSALNGQAQVRRLGQHMEKPPEMTQGFRGDHKHRIITYLSIYASGRENLPFSPKSVKKKHQYLRADARSVEMVSGVGAPHVTSADNDVLAAQAGGRAPRLHRPLDKAAACRVPESRAPVVARDKNSPPFVSSLCGGSCGLRPTALPPCAARAGLGTP</sequence>
<comment type="caution">
    <text evidence="2">The sequence shown here is derived from an EMBL/GenBank/DDBJ whole genome shotgun (WGS) entry which is preliminary data.</text>
</comment>
<feature type="region of interest" description="Disordered" evidence="1">
    <location>
        <begin position="1"/>
        <end position="27"/>
    </location>
</feature>
<accession>A0A4C1YA14</accession>
<dbReference type="EMBL" id="BGZK01001120">
    <property type="protein sequence ID" value="GBP71754.1"/>
    <property type="molecule type" value="Genomic_DNA"/>
</dbReference>
<dbReference type="AlphaFoldDB" id="A0A4C1YA14"/>
<protein>
    <submittedName>
        <fullName evidence="2">Uncharacterized protein</fullName>
    </submittedName>
</protein>
<reference evidence="2 3" key="1">
    <citation type="journal article" date="2019" name="Commun. Biol.">
        <title>The bagworm genome reveals a unique fibroin gene that provides high tensile strength.</title>
        <authorList>
            <person name="Kono N."/>
            <person name="Nakamura H."/>
            <person name="Ohtoshi R."/>
            <person name="Tomita M."/>
            <person name="Numata K."/>
            <person name="Arakawa K."/>
        </authorList>
    </citation>
    <scope>NUCLEOTIDE SEQUENCE [LARGE SCALE GENOMIC DNA]</scope>
</reference>
<organism evidence="2 3">
    <name type="scientific">Eumeta variegata</name>
    <name type="common">Bagworm moth</name>
    <name type="synonym">Eumeta japonica</name>
    <dbReference type="NCBI Taxonomy" id="151549"/>
    <lineage>
        <taxon>Eukaryota</taxon>
        <taxon>Metazoa</taxon>
        <taxon>Ecdysozoa</taxon>
        <taxon>Arthropoda</taxon>
        <taxon>Hexapoda</taxon>
        <taxon>Insecta</taxon>
        <taxon>Pterygota</taxon>
        <taxon>Neoptera</taxon>
        <taxon>Endopterygota</taxon>
        <taxon>Lepidoptera</taxon>
        <taxon>Glossata</taxon>
        <taxon>Ditrysia</taxon>
        <taxon>Tineoidea</taxon>
        <taxon>Psychidae</taxon>
        <taxon>Oiketicinae</taxon>
        <taxon>Eumeta</taxon>
    </lineage>
</organism>
<evidence type="ECO:0000313" key="2">
    <source>
        <dbReference type="EMBL" id="GBP71754.1"/>
    </source>
</evidence>
<proteinExistence type="predicted"/>
<evidence type="ECO:0000256" key="1">
    <source>
        <dbReference type="SAM" id="MobiDB-lite"/>
    </source>
</evidence>